<evidence type="ECO:0000259" key="1">
    <source>
        <dbReference type="Pfam" id="PF13471"/>
    </source>
</evidence>
<name>A0AAC9AXN0_SPHMC</name>
<dbReference type="InterPro" id="IPR032708">
    <property type="entry name" value="McjB_C"/>
</dbReference>
<keyword evidence="3" id="KW-1185">Reference proteome</keyword>
<dbReference type="EMBL" id="CP013344">
    <property type="protein sequence ID" value="AMU91866.1"/>
    <property type="molecule type" value="Genomic_DNA"/>
</dbReference>
<reference evidence="3" key="1">
    <citation type="submission" date="2015-11" db="EMBL/GenBank/DDBJ databases">
        <title>Complete genome sequence of a polyethylene-glycol degrader Sphingopyxis macrogoltabida 203N (NBRC 111659).</title>
        <authorList>
            <person name="Yoshiyuki O."/>
            <person name="Shouta N."/>
            <person name="Nagata Y."/>
            <person name="Numata M."/>
            <person name="Tsuchikane K."/>
            <person name="Hosoyama A."/>
            <person name="Yamazoe A."/>
            <person name="Tsuda M."/>
            <person name="Fujita N."/>
            <person name="Kawai F."/>
        </authorList>
    </citation>
    <scope>NUCLEOTIDE SEQUENCE [LARGE SCALE GENOMIC DNA]</scope>
    <source>
        <strain evidence="3">203N</strain>
    </source>
</reference>
<dbReference type="KEGG" id="smaz:LH19_22350"/>
<dbReference type="NCBIfam" id="NF033537">
    <property type="entry name" value="lasso_biosyn_B2"/>
    <property type="match status" value="1"/>
</dbReference>
<dbReference type="Pfam" id="PF13471">
    <property type="entry name" value="Transglut_core3"/>
    <property type="match status" value="1"/>
</dbReference>
<dbReference type="InterPro" id="IPR053521">
    <property type="entry name" value="McjB-like"/>
</dbReference>
<organism evidence="2 3">
    <name type="scientific">Sphingopyxis macrogoltabida</name>
    <name type="common">Sphingomonas macrogoltabidus</name>
    <dbReference type="NCBI Taxonomy" id="33050"/>
    <lineage>
        <taxon>Bacteria</taxon>
        <taxon>Pseudomonadati</taxon>
        <taxon>Pseudomonadota</taxon>
        <taxon>Alphaproteobacteria</taxon>
        <taxon>Sphingomonadales</taxon>
        <taxon>Sphingomonadaceae</taxon>
        <taxon>Sphingopyxis</taxon>
    </lineage>
</organism>
<dbReference type="AlphaFoldDB" id="A0AAC9AXN0"/>
<reference evidence="2 3" key="2">
    <citation type="journal article" date="2016" name="Genome Announc.">
        <title>Complete Genome Sequence of Sphingopyxis macrogoltabida Strain 203N (NBRC 111659), a Polyethylene Glycol Degrader.</title>
        <authorList>
            <person name="Ohtsubo Y."/>
            <person name="Nonoyama S."/>
            <person name="Nagata Y."/>
            <person name="Numata M."/>
            <person name="Tsuchikane K."/>
            <person name="Hosoyama A."/>
            <person name="Yamazoe A."/>
            <person name="Tsuda M."/>
            <person name="Fujita N."/>
            <person name="Kawai F."/>
        </authorList>
    </citation>
    <scope>NUCLEOTIDE SEQUENCE [LARGE SCALE GENOMIC DNA]</scope>
    <source>
        <strain evidence="2 3">203N</strain>
    </source>
</reference>
<feature type="domain" description="Microcin J25-processing protein McjB C-terminal" evidence="1">
    <location>
        <begin position="124"/>
        <end position="227"/>
    </location>
</feature>
<protein>
    <recommendedName>
        <fullName evidence="1">Microcin J25-processing protein McjB C-terminal domain-containing protein</fullName>
    </recommendedName>
</protein>
<evidence type="ECO:0000313" key="3">
    <source>
        <dbReference type="Proteomes" id="UP000076088"/>
    </source>
</evidence>
<evidence type="ECO:0000313" key="2">
    <source>
        <dbReference type="EMBL" id="AMU91866.1"/>
    </source>
</evidence>
<proteinExistence type="predicted"/>
<dbReference type="Proteomes" id="UP000076088">
    <property type="component" value="Chromosome"/>
</dbReference>
<gene>
    <name evidence="2" type="ORF">ATM17_22905</name>
</gene>
<accession>A0AAC9AXN0</accession>
<sequence>MGVRHRQRCRTHALVELFRMTDHRLRPGLSYCMIGSRAIFLDLAASRYFLLEGAGAEHLAAFAEGTSSADGLAWLLEQGLIEPGASQAARVSAPSPVASLHDRHLGTPKPWLLLEAIAGQSCARRSLAHHSLGALLEASAVPGADADPVQLRPIAAAIERASRYRDATDQCLARGLAMRAMLARRGLSADVVIGVMLPFAAHCWIQSGTTVLSDPLDRIANFTPLLTVR</sequence>